<protein>
    <recommendedName>
        <fullName evidence="4">DUF4345 domain-containing protein</fullName>
    </recommendedName>
</protein>
<evidence type="ECO:0000313" key="3">
    <source>
        <dbReference type="Proteomes" id="UP000824927"/>
    </source>
</evidence>
<reference evidence="2" key="1">
    <citation type="submission" date="2021-06" db="EMBL/GenBank/DDBJ databases">
        <title>50 bacteria genomes isolated from Dapeng, Shenzhen, China.</title>
        <authorList>
            <person name="Zheng W."/>
            <person name="Yu S."/>
            <person name="Huang Y."/>
        </authorList>
    </citation>
    <scope>NUCLEOTIDE SEQUENCE</scope>
    <source>
        <strain evidence="2">DP4N28-2</strain>
    </source>
</reference>
<dbReference type="Proteomes" id="UP000824927">
    <property type="component" value="Unassembled WGS sequence"/>
</dbReference>
<name>A0A9Q3S292_9SPHN</name>
<keyword evidence="1" id="KW-1133">Transmembrane helix</keyword>
<gene>
    <name evidence="2" type="ORF">KUV31_10685</name>
</gene>
<feature type="transmembrane region" description="Helical" evidence="1">
    <location>
        <begin position="73"/>
        <end position="95"/>
    </location>
</feature>
<evidence type="ECO:0008006" key="4">
    <source>
        <dbReference type="Google" id="ProtNLM"/>
    </source>
</evidence>
<feature type="transmembrane region" description="Helical" evidence="1">
    <location>
        <begin position="44"/>
        <end position="66"/>
    </location>
</feature>
<comment type="caution">
    <text evidence="2">The sequence shown here is derived from an EMBL/GenBank/DDBJ whole genome shotgun (WGS) entry which is preliminary data.</text>
</comment>
<evidence type="ECO:0000313" key="2">
    <source>
        <dbReference type="EMBL" id="MBY6218803.1"/>
    </source>
</evidence>
<sequence length="133" mass="14130">MHFILAALLALGALLDLALGASFFVDPATAGVDFGLQSPTPMGLSAMRGDFAAFFWVAAISMGIGAWKRRADVLWPALALFAIAFSGRLVNLLVVGDYDGWWQPMTVEALHVIVIGLAIRTFPWNGTSPVAPA</sequence>
<proteinExistence type="predicted"/>
<keyword evidence="1" id="KW-0812">Transmembrane</keyword>
<dbReference type="AlphaFoldDB" id="A0A9Q3S292"/>
<evidence type="ECO:0000256" key="1">
    <source>
        <dbReference type="SAM" id="Phobius"/>
    </source>
</evidence>
<accession>A0A9Q3S292</accession>
<dbReference type="RefSeq" id="WP_221427006.1">
    <property type="nucleotide sequence ID" value="NZ_JAHVKP010000001.1"/>
</dbReference>
<keyword evidence="1" id="KW-0472">Membrane</keyword>
<dbReference type="EMBL" id="JAHVKP010000001">
    <property type="protein sequence ID" value="MBY6218803.1"/>
    <property type="molecule type" value="Genomic_DNA"/>
</dbReference>
<organism evidence="2 3">
    <name type="scientific">Qipengyuania aquimaris</name>
    <dbReference type="NCBI Taxonomy" id="255984"/>
    <lineage>
        <taxon>Bacteria</taxon>
        <taxon>Pseudomonadati</taxon>
        <taxon>Pseudomonadota</taxon>
        <taxon>Alphaproteobacteria</taxon>
        <taxon>Sphingomonadales</taxon>
        <taxon>Erythrobacteraceae</taxon>
        <taxon>Qipengyuania</taxon>
    </lineage>
</organism>